<dbReference type="Gramene" id="AET5Gv20346000.11">
    <property type="protein sequence ID" value="AET5Gv20346000.11"/>
    <property type="gene ID" value="AET5Gv20346000"/>
</dbReference>
<organism evidence="1 2">
    <name type="scientific">Aegilops tauschii subsp. strangulata</name>
    <name type="common">Goatgrass</name>
    <dbReference type="NCBI Taxonomy" id="200361"/>
    <lineage>
        <taxon>Eukaryota</taxon>
        <taxon>Viridiplantae</taxon>
        <taxon>Streptophyta</taxon>
        <taxon>Embryophyta</taxon>
        <taxon>Tracheophyta</taxon>
        <taxon>Spermatophyta</taxon>
        <taxon>Magnoliopsida</taxon>
        <taxon>Liliopsida</taxon>
        <taxon>Poales</taxon>
        <taxon>Poaceae</taxon>
        <taxon>BOP clade</taxon>
        <taxon>Pooideae</taxon>
        <taxon>Triticodae</taxon>
        <taxon>Triticeae</taxon>
        <taxon>Triticinae</taxon>
        <taxon>Aegilops</taxon>
    </lineage>
</organism>
<dbReference type="Proteomes" id="UP000015105">
    <property type="component" value="Chromosome 5D"/>
</dbReference>
<reference evidence="1" key="3">
    <citation type="journal article" date="2017" name="Nature">
        <title>Genome sequence of the progenitor of the wheat D genome Aegilops tauschii.</title>
        <authorList>
            <person name="Luo M.C."/>
            <person name="Gu Y.Q."/>
            <person name="Puiu D."/>
            <person name="Wang H."/>
            <person name="Twardziok S.O."/>
            <person name="Deal K.R."/>
            <person name="Huo N."/>
            <person name="Zhu T."/>
            <person name="Wang L."/>
            <person name="Wang Y."/>
            <person name="McGuire P.E."/>
            <person name="Liu S."/>
            <person name="Long H."/>
            <person name="Ramasamy R.K."/>
            <person name="Rodriguez J.C."/>
            <person name="Van S.L."/>
            <person name="Yuan L."/>
            <person name="Wang Z."/>
            <person name="Xia Z."/>
            <person name="Xiao L."/>
            <person name="Anderson O.D."/>
            <person name="Ouyang S."/>
            <person name="Liang Y."/>
            <person name="Zimin A.V."/>
            <person name="Pertea G."/>
            <person name="Qi P."/>
            <person name="Bennetzen J.L."/>
            <person name="Dai X."/>
            <person name="Dawson M.W."/>
            <person name="Muller H.G."/>
            <person name="Kugler K."/>
            <person name="Rivarola-Duarte L."/>
            <person name="Spannagl M."/>
            <person name="Mayer K.F.X."/>
            <person name="Lu F.H."/>
            <person name="Bevan M.W."/>
            <person name="Leroy P."/>
            <person name="Li P."/>
            <person name="You F.M."/>
            <person name="Sun Q."/>
            <person name="Liu Z."/>
            <person name="Lyons E."/>
            <person name="Wicker T."/>
            <person name="Salzberg S.L."/>
            <person name="Devos K.M."/>
            <person name="Dvorak J."/>
        </authorList>
    </citation>
    <scope>NUCLEOTIDE SEQUENCE [LARGE SCALE GENOMIC DNA]</scope>
    <source>
        <strain evidence="1">cv. AL8/78</strain>
    </source>
</reference>
<reference evidence="1" key="5">
    <citation type="journal article" date="2021" name="G3 (Bethesda)">
        <title>Aegilops tauschii genome assembly Aet v5.0 features greater sequence contiguity and improved annotation.</title>
        <authorList>
            <person name="Wang L."/>
            <person name="Zhu T."/>
            <person name="Rodriguez J.C."/>
            <person name="Deal K.R."/>
            <person name="Dubcovsky J."/>
            <person name="McGuire P.E."/>
            <person name="Lux T."/>
            <person name="Spannagl M."/>
            <person name="Mayer K.F.X."/>
            <person name="Baldrich P."/>
            <person name="Meyers B.C."/>
            <person name="Huo N."/>
            <person name="Gu Y.Q."/>
            <person name="Zhou H."/>
            <person name="Devos K.M."/>
            <person name="Bennetzen J.L."/>
            <person name="Unver T."/>
            <person name="Budak H."/>
            <person name="Gulick P.J."/>
            <person name="Galiba G."/>
            <person name="Kalapos B."/>
            <person name="Nelson D.R."/>
            <person name="Li P."/>
            <person name="You F.M."/>
            <person name="Luo M.C."/>
            <person name="Dvorak J."/>
        </authorList>
    </citation>
    <scope>NUCLEOTIDE SEQUENCE [LARGE SCALE GENOMIC DNA]</scope>
    <source>
        <strain evidence="1">cv. AL8/78</strain>
    </source>
</reference>
<accession>A0A453K929</accession>
<evidence type="ECO:0000313" key="2">
    <source>
        <dbReference type="Proteomes" id="UP000015105"/>
    </source>
</evidence>
<reference evidence="2" key="2">
    <citation type="journal article" date="2017" name="Nat. Plants">
        <title>The Aegilops tauschii genome reveals multiple impacts of transposons.</title>
        <authorList>
            <person name="Zhao G."/>
            <person name="Zou C."/>
            <person name="Li K."/>
            <person name="Wang K."/>
            <person name="Li T."/>
            <person name="Gao L."/>
            <person name="Zhang X."/>
            <person name="Wang H."/>
            <person name="Yang Z."/>
            <person name="Liu X."/>
            <person name="Jiang W."/>
            <person name="Mao L."/>
            <person name="Kong X."/>
            <person name="Jiao Y."/>
            <person name="Jia J."/>
        </authorList>
    </citation>
    <scope>NUCLEOTIDE SEQUENCE [LARGE SCALE GENOMIC DNA]</scope>
    <source>
        <strain evidence="2">cv. AL8/78</strain>
    </source>
</reference>
<name>A0A453K929_AEGTS</name>
<proteinExistence type="predicted"/>
<protein>
    <submittedName>
        <fullName evidence="1">Uncharacterized protein</fullName>
    </submittedName>
</protein>
<reference evidence="2" key="1">
    <citation type="journal article" date="2014" name="Science">
        <title>Ancient hybridizations among the ancestral genomes of bread wheat.</title>
        <authorList>
            <consortium name="International Wheat Genome Sequencing Consortium,"/>
            <person name="Marcussen T."/>
            <person name="Sandve S.R."/>
            <person name="Heier L."/>
            <person name="Spannagl M."/>
            <person name="Pfeifer M."/>
            <person name="Jakobsen K.S."/>
            <person name="Wulff B.B."/>
            <person name="Steuernagel B."/>
            <person name="Mayer K.F."/>
            <person name="Olsen O.A."/>
        </authorList>
    </citation>
    <scope>NUCLEOTIDE SEQUENCE [LARGE SCALE GENOMIC DNA]</scope>
    <source>
        <strain evidence="2">cv. AL8/78</strain>
    </source>
</reference>
<dbReference type="AlphaFoldDB" id="A0A453K929"/>
<keyword evidence="2" id="KW-1185">Reference proteome</keyword>
<dbReference type="EnsemblPlants" id="AET5Gv20346000.11">
    <property type="protein sequence ID" value="AET5Gv20346000.11"/>
    <property type="gene ID" value="AET5Gv20346000"/>
</dbReference>
<evidence type="ECO:0000313" key="1">
    <source>
        <dbReference type="EnsemblPlants" id="AET5Gv20346000.11"/>
    </source>
</evidence>
<sequence length="123" mass="12987">MQATKHALRGWCDDMQDIQHLPPHSCDAPRARHWSPRLAAGAPLLPLAAAGGRPPCEARATRHRRGLFFPSPFVVVAAQFSSLAARGAVSSGAPGSGDVWIRWLLGWEAVVAAVRSGSAKSGS</sequence>
<reference evidence="1" key="4">
    <citation type="submission" date="2019-03" db="UniProtKB">
        <authorList>
            <consortium name="EnsemblPlants"/>
        </authorList>
    </citation>
    <scope>IDENTIFICATION</scope>
</reference>